<dbReference type="EMBL" id="CM039436">
    <property type="protein sequence ID" value="KAI4313185.1"/>
    <property type="molecule type" value="Genomic_DNA"/>
</dbReference>
<sequence length="187" mass="20552">MNWRSKKEKGVKNNKTDRDEVEELLQAAQDQVLLNLSVNSHIVSSSTSSNNYLDGDLDRRFQALKSSKPSIQTQIPIVDRESKDALGDDLSARFAGLKVKNSSSTSSSALAKELGLGGGPTLDSTVQEEDDEVDQVEKLIQWAKDAARLDPSPPSDDDNDSDDKDDGDDEDDSLDEGRDTKRGEKRK</sequence>
<name>A0ACB9LPA9_BAUVA</name>
<protein>
    <submittedName>
        <fullName evidence="1">Uncharacterized protein</fullName>
    </submittedName>
</protein>
<evidence type="ECO:0000313" key="1">
    <source>
        <dbReference type="EMBL" id="KAI4313185.1"/>
    </source>
</evidence>
<proteinExistence type="predicted"/>
<dbReference type="Proteomes" id="UP000828941">
    <property type="component" value="Chromosome 11"/>
</dbReference>
<accession>A0ACB9LPA9</accession>
<organism evidence="1 2">
    <name type="scientific">Bauhinia variegata</name>
    <name type="common">Purple orchid tree</name>
    <name type="synonym">Phanera variegata</name>
    <dbReference type="NCBI Taxonomy" id="167791"/>
    <lineage>
        <taxon>Eukaryota</taxon>
        <taxon>Viridiplantae</taxon>
        <taxon>Streptophyta</taxon>
        <taxon>Embryophyta</taxon>
        <taxon>Tracheophyta</taxon>
        <taxon>Spermatophyta</taxon>
        <taxon>Magnoliopsida</taxon>
        <taxon>eudicotyledons</taxon>
        <taxon>Gunneridae</taxon>
        <taxon>Pentapetalae</taxon>
        <taxon>rosids</taxon>
        <taxon>fabids</taxon>
        <taxon>Fabales</taxon>
        <taxon>Fabaceae</taxon>
        <taxon>Cercidoideae</taxon>
        <taxon>Cercideae</taxon>
        <taxon>Bauhiniinae</taxon>
        <taxon>Bauhinia</taxon>
    </lineage>
</organism>
<gene>
    <name evidence="1" type="ORF">L6164_026183</name>
</gene>
<keyword evidence="2" id="KW-1185">Reference proteome</keyword>
<reference evidence="1 2" key="1">
    <citation type="journal article" date="2022" name="DNA Res.">
        <title>Chromosomal-level genome assembly of the orchid tree Bauhinia variegata (Leguminosae; Cercidoideae) supports the allotetraploid origin hypothesis of Bauhinia.</title>
        <authorList>
            <person name="Zhong Y."/>
            <person name="Chen Y."/>
            <person name="Zheng D."/>
            <person name="Pang J."/>
            <person name="Liu Y."/>
            <person name="Luo S."/>
            <person name="Meng S."/>
            <person name="Qian L."/>
            <person name="Wei D."/>
            <person name="Dai S."/>
            <person name="Zhou R."/>
        </authorList>
    </citation>
    <scope>NUCLEOTIDE SEQUENCE [LARGE SCALE GENOMIC DNA]</scope>
    <source>
        <strain evidence="1">BV-YZ2020</strain>
    </source>
</reference>
<evidence type="ECO:0000313" key="2">
    <source>
        <dbReference type="Proteomes" id="UP000828941"/>
    </source>
</evidence>
<comment type="caution">
    <text evidence="1">The sequence shown here is derived from an EMBL/GenBank/DDBJ whole genome shotgun (WGS) entry which is preliminary data.</text>
</comment>